<organism evidence="2 3">
    <name type="scientific">Rivibacter subsaxonicus</name>
    <dbReference type="NCBI Taxonomy" id="457575"/>
    <lineage>
        <taxon>Bacteria</taxon>
        <taxon>Pseudomonadati</taxon>
        <taxon>Pseudomonadota</taxon>
        <taxon>Betaproteobacteria</taxon>
        <taxon>Burkholderiales</taxon>
        <taxon>Rivibacter</taxon>
    </lineage>
</organism>
<reference evidence="2 3" key="1">
    <citation type="submission" date="2019-02" db="EMBL/GenBank/DDBJ databases">
        <title>Genomic Encyclopedia of Type Strains, Phase IV (KMG-IV): sequencing the most valuable type-strain genomes for metagenomic binning, comparative biology and taxonomic classification.</title>
        <authorList>
            <person name="Goeker M."/>
        </authorList>
    </citation>
    <scope>NUCLEOTIDE SEQUENCE [LARGE SCALE GENOMIC DNA]</scope>
    <source>
        <strain evidence="2 3">DSM 19570</strain>
    </source>
</reference>
<accession>A0A4Q7VWQ4</accession>
<evidence type="ECO:0000313" key="2">
    <source>
        <dbReference type="EMBL" id="RZU01182.1"/>
    </source>
</evidence>
<dbReference type="EMBL" id="SHKP01000005">
    <property type="protein sequence ID" value="RZU01182.1"/>
    <property type="molecule type" value="Genomic_DNA"/>
</dbReference>
<comment type="caution">
    <text evidence="2">The sequence shown here is derived from an EMBL/GenBank/DDBJ whole genome shotgun (WGS) entry which is preliminary data.</text>
</comment>
<proteinExistence type="predicted"/>
<gene>
    <name evidence="2" type="ORF">EV670_1898</name>
</gene>
<evidence type="ECO:0000313" key="3">
    <source>
        <dbReference type="Proteomes" id="UP000293671"/>
    </source>
</evidence>
<protein>
    <submittedName>
        <fullName evidence="2">Uncharacterized protein</fullName>
    </submittedName>
</protein>
<feature type="compositionally biased region" description="Basic and acidic residues" evidence="1">
    <location>
        <begin position="1"/>
        <end position="17"/>
    </location>
</feature>
<name>A0A4Q7VWQ4_9BURK</name>
<sequence>MEARYAKTESGREEIRTRSRGLPRTTRNLLLMIDGERSSAYLLENLQGVGVADLEQLHAEGLIEAVAGAVEAPAAVAVPAAPASAQLVELDLTLHSMPGTLGESIEAAAPVAAAALPAAVASSSSLGEASLPMGGALRAEDREVRAAIEALNYEQLYKLLSDQARERLGMIRGYKLTLDIERAQSLDALRVLAIQFVTTVRELRGPVIAGELRRELENAA</sequence>
<dbReference type="AlphaFoldDB" id="A0A4Q7VWQ4"/>
<evidence type="ECO:0000256" key="1">
    <source>
        <dbReference type="SAM" id="MobiDB-lite"/>
    </source>
</evidence>
<dbReference type="Proteomes" id="UP000293671">
    <property type="component" value="Unassembled WGS sequence"/>
</dbReference>
<feature type="region of interest" description="Disordered" evidence="1">
    <location>
        <begin position="1"/>
        <end position="20"/>
    </location>
</feature>
<dbReference type="RefSeq" id="WP_130431589.1">
    <property type="nucleotide sequence ID" value="NZ_SHKP01000005.1"/>
</dbReference>
<keyword evidence="3" id="KW-1185">Reference proteome</keyword>
<dbReference type="OrthoDB" id="9152494at2"/>